<sequence length="112" mass="11982">MHVRSGMVTAVMVMLSPGFEVFALWSRTMSIPRRVDAMAPGFIGASAASLKPSPGDFSFIQLSNGAAAYSKAAVGQHAKRTWCPQTASDPPRLGEQRAASLSCLFGERSRNH</sequence>
<reference evidence="1" key="1">
    <citation type="journal article" date="2020" name="Stud. Mycol.">
        <title>101 Dothideomycetes genomes: a test case for predicting lifestyles and emergence of pathogens.</title>
        <authorList>
            <person name="Haridas S."/>
            <person name="Albert R."/>
            <person name="Binder M."/>
            <person name="Bloem J."/>
            <person name="Labutti K."/>
            <person name="Salamov A."/>
            <person name="Andreopoulos B."/>
            <person name="Baker S."/>
            <person name="Barry K."/>
            <person name="Bills G."/>
            <person name="Bluhm B."/>
            <person name="Cannon C."/>
            <person name="Castanera R."/>
            <person name="Culley D."/>
            <person name="Daum C."/>
            <person name="Ezra D."/>
            <person name="Gonzalez J."/>
            <person name="Henrissat B."/>
            <person name="Kuo A."/>
            <person name="Liang C."/>
            <person name="Lipzen A."/>
            <person name="Lutzoni F."/>
            <person name="Magnuson J."/>
            <person name="Mondo S."/>
            <person name="Nolan M."/>
            <person name="Ohm R."/>
            <person name="Pangilinan J."/>
            <person name="Park H.-J."/>
            <person name="Ramirez L."/>
            <person name="Alfaro M."/>
            <person name="Sun H."/>
            <person name="Tritt A."/>
            <person name="Yoshinaga Y."/>
            <person name="Zwiers L.-H."/>
            <person name="Turgeon B."/>
            <person name="Goodwin S."/>
            <person name="Spatafora J."/>
            <person name="Crous P."/>
            <person name="Grigoriev I."/>
        </authorList>
    </citation>
    <scope>NUCLEOTIDE SEQUENCE</scope>
    <source>
        <strain evidence="1">CBS 175.79</strain>
    </source>
</reference>
<organism evidence="1 2">
    <name type="scientific">Aaosphaeria arxii CBS 175.79</name>
    <dbReference type="NCBI Taxonomy" id="1450172"/>
    <lineage>
        <taxon>Eukaryota</taxon>
        <taxon>Fungi</taxon>
        <taxon>Dikarya</taxon>
        <taxon>Ascomycota</taxon>
        <taxon>Pezizomycotina</taxon>
        <taxon>Dothideomycetes</taxon>
        <taxon>Pleosporomycetidae</taxon>
        <taxon>Pleosporales</taxon>
        <taxon>Pleosporales incertae sedis</taxon>
        <taxon>Aaosphaeria</taxon>
    </lineage>
</organism>
<evidence type="ECO:0000313" key="2">
    <source>
        <dbReference type="Proteomes" id="UP000799778"/>
    </source>
</evidence>
<dbReference type="Proteomes" id="UP000799778">
    <property type="component" value="Unassembled WGS sequence"/>
</dbReference>
<dbReference type="EMBL" id="ML978074">
    <property type="protein sequence ID" value="KAF2011300.1"/>
    <property type="molecule type" value="Genomic_DNA"/>
</dbReference>
<protein>
    <submittedName>
        <fullName evidence="1">Uncharacterized protein</fullName>
    </submittedName>
</protein>
<proteinExistence type="predicted"/>
<keyword evidence="2" id="KW-1185">Reference proteome</keyword>
<dbReference type="AlphaFoldDB" id="A0A6A5XEG9"/>
<name>A0A6A5XEG9_9PLEO</name>
<dbReference type="GeneID" id="54289725"/>
<evidence type="ECO:0000313" key="1">
    <source>
        <dbReference type="EMBL" id="KAF2011300.1"/>
    </source>
</evidence>
<dbReference type="RefSeq" id="XP_033379639.1">
    <property type="nucleotide sequence ID" value="XM_033532328.1"/>
</dbReference>
<accession>A0A6A5XEG9</accession>
<gene>
    <name evidence="1" type="ORF">BU24DRAFT_466027</name>
</gene>